<feature type="binding site" evidence="4">
    <location>
        <position position="267"/>
    </location>
    <ligand>
        <name>NAD(+)</name>
        <dbReference type="ChEBI" id="CHEBI:57540"/>
    </ligand>
</feature>
<dbReference type="EMBL" id="CADCUE010000301">
    <property type="protein sequence ID" value="CAA9363097.1"/>
    <property type="molecule type" value="Genomic_DNA"/>
</dbReference>
<comment type="similarity">
    <text evidence="1">Belongs to the class-I pyridine nucleotide-disulfide oxidoreductase family.</text>
</comment>
<dbReference type="PANTHER" id="PTHR43014:SF2">
    <property type="entry name" value="MERCURIC REDUCTASE"/>
    <property type="match status" value="1"/>
</dbReference>
<organism evidence="8">
    <name type="scientific">uncultured Frankineae bacterium</name>
    <dbReference type="NCBI Taxonomy" id="437475"/>
    <lineage>
        <taxon>Bacteria</taxon>
        <taxon>Bacillati</taxon>
        <taxon>Actinomycetota</taxon>
        <taxon>Actinomycetes</taxon>
        <taxon>Frankiales</taxon>
        <taxon>environmental samples</taxon>
    </lineage>
</organism>
<feature type="binding site" evidence="4">
    <location>
        <position position="203"/>
    </location>
    <ligand>
        <name>NAD(+)</name>
        <dbReference type="ChEBI" id="CHEBI:57540"/>
    </ligand>
</feature>
<dbReference type="InterPro" id="IPR023753">
    <property type="entry name" value="FAD/NAD-binding_dom"/>
</dbReference>
<evidence type="ECO:0000256" key="1">
    <source>
        <dbReference type="ARBA" id="ARBA00007532"/>
    </source>
</evidence>
<dbReference type="Gene3D" id="3.30.390.30">
    <property type="match status" value="1"/>
</dbReference>
<keyword evidence="4" id="KW-0547">Nucleotide-binding</keyword>
<gene>
    <name evidence="8" type="ORF">AVDCRST_MAG16-3248</name>
</gene>
<feature type="domain" description="FAD/NAD(P)-binding" evidence="7">
    <location>
        <begin position="4"/>
        <end position="322"/>
    </location>
</feature>
<dbReference type="InterPro" id="IPR016156">
    <property type="entry name" value="FAD/NAD-linked_Rdtase_dimer_sf"/>
</dbReference>
<dbReference type="Pfam" id="PF02852">
    <property type="entry name" value="Pyr_redox_dim"/>
    <property type="match status" value="1"/>
</dbReference>
<dbReference type="SUPFAM" id="SSF51905">
    <property type="entry name" value="FAD/NAD(P)-binding domain"/>
    <property type="match status" value="1"/>
</dbReference>
<dbReference type="InterPro" id="IPR001100">
    <property type="entry name" value="Pyr_nuc-diS_OxRdtase"/>
</dbReference>
<feature type="binding site" evidence="4">
    <location>
        <position position="119"/>
    </location>
    <ligand>
        <name>FAD</name>
        <dbReference type="ChEBI" id="CHEBI:57692"/>
    </ligand>
</feature>
<dbReference type="GO" id="GO:0050660">
    <property type="term" value="F:flavin adenine dinucleotide binding"/>
    <property type="evidence" value="ECO:0007669"/>
    <property type="project" value="TreeGrafter"/>
</dbReference>
<protein>
    <submittedName>
        <fullName evidence="8">PF00070 family, FAD-dependent NAD(P)-disulphide oxidoreductase</fullName>
    </submittedName>
</protein>
<evidence type="ECO:0000256" key="4">
    <source>
        <dbReference type="PIRSR" id="PIRSR000350-3"/>
    </source>
</evidence>
<dbReference type="InterPro" id="IPR036188">
    <property type="entry name" value="FAD/NAD-bd_sf"/>
</dbReference>
<dbReference type="AlphaFoldDB" id="A0A6J4MPE1"/>
<dbReference type="PRINTS" id="PR00411">
    <property type="entry name" value="PNDRDTASEI"/>
</dbReference>
<dbReference type="InterPro" id="IPR004099">
    <property type="entry name" value="Pyr_nucl-diS_OxRdtase_dimer"/>
</dbReference>
<keyword evidence="2" id="KW-0285">Flavoprotein</keyword>
<evidence type="ECO:0000256" key="2">
    <source>
        <dbReference type="ARBA" id="ARBA00022630"/>
    </source>
</evidence>
<feature type="binding site" evidence="4">
    <location>
        <begin position="180"/>
        <end position="187"/>
    </location>
    <ligand>
        <name>NAD(+)</name>
        <dbReference type="ChEBI" id="CHEBI:57540"/>
    </ligand>
</feature>
<dbReference type="PANTHER" id="PTHR43014">
    <property type="entry name" value="MERCURIC REDUCTASE"/>
    <property type="match status" value="1"/>
</dbReference>
<dbReference type="Pfam" id="PF07992">
    <property type="entry name" value="Pyr_redox_2"/>
    <property type="match status" value="1"/>
</dbReference>
<feature type="disulfide bond" description="Redox-active" evidence="5">
    <location>
        <begin position="41"/>
        <end position="46"/>
    </location>
</feature>
<reference evidence="8" key="1">
    <citation type="submission" date="2020-02" db="EMBL/GenBank/DDBJ databases">
        <authorList>
            <person name="Meier V. D."/>
        </authorList>
    </citation>
    <scope>NUCLEOTIDE SEQUENCE</scope>
    <source>
        <strain evidence="8">AVDCRST_MAG16</strain>
    </source>
</reference>
<feature type="domain" description="Pyridine nucleotide-disulphide oxidoreductase dimerisation" evidence="6">
    <location>
        <begin position="344"/>
        <end position="446"/>
    </location>
</feature>
<name>A0A6J4MPE1_9ACTN</name>
<feature type="binding site" evidence="4">
    <location>
        <begin position="143"/>
        <end position="145"/>
    </location>
    <ligand>
        <name>FAD</name>
        <dbReference type="ChEBI" id="CHEBI:57692"/>
    </ligand>
</feature>
<evidence type="ECO:0000256" key="5">
    <source>
        <dbReference type="PIRSR" id="PIRSR000350-4"/>
    </source>
</evidence>
<evidence type="ECO:0000259" key="6">
    <source>
        <dbReference type="Pfam" id="PF02852"/>
    </source>
</evidence>
<dbReference type="Gene3D" id="3.50.50.60">
    <property type="entry name" value="FAD/NAD(P)-binding domain"/>
    <property type="match status" value="2"/>
</dbReference>
<keyword evidence="4" id="KW-0520">NAD</keyword>
<comment type="cofactor">
    <cofactor evidence="4">
        <name>FAD</name>
        <dbReference type="ChEBI" id="CHEBI:57692"/>
    </cofactor>
    <text evidence="4">Binds 1 FAD per subunit.</text>
</comment>
<feature type="binding site" evidence="4">
    <location>
        <position position="309"/>
    </location>
    <ligand>
        <name>FAD</name>
        <dbReference type="ChEBI" id="CHEBI:57692"/>
    </ligand>
</feature>
<accession>A0A6J4MPE1</accession>
<dbReference type="PRINTS" id="PR00368">
    <property type="entry name" value="FADPNR"/>
</dbReference>
<feature type="binding site" evidence="4">
    <location>
        <position position="50"/>
    </location>
    <ligand>
        <name>FAD</name>
        <dbReference type="ChEBI" id="CHEBI:57692"/>
    </ligand>
</feature>
<evidence type="ECO:0000259" key="7">
    <source>
        <dbReference type="Pfam" id="PF07992"/>
    </source>
</evidence>
<keyword evidence="3 4" id="KW-0274">FAD</keyword>
<proteinExistence type="inferred from homology"/>
<dbReference type="SUPFAM" id="SSF55424">
    <property type="entry name" value="FAD/NAD-linked reductases, dimerisation (C-terminal) domain"/>
    <property type="match status" value="1"/>
</dbReference>
<dbReference type="PIRSF" id="PIRSF000350">
    <property type="entry name" value="Mercury_reductase_MerA"/>
    <property type="match status" value="1"/>
</dbReference>
<dbReference type="GO" id="GO:0003955">
    <property type="term" value="F:NAD(P)H dehydrogenase (quinone) activity"/>
    <property type="evidence" value="ECO:0007669"/>
    <property type="project" value="TreeGrafter"/>
</dbReference>
<evidence type="ECO:0000256" key="3">
    <source>
        <dbReference type="ARBA" id="ARBA00022827"/>
    </source>
</evidence>
<evidence type="ECO:0000313" key="8">
    <source>
        <dbReference type="EMBL" id="CAA9363097.1"/>
    </source>
</evidence>
<sequence>METFDVVVLGAGSAGESIASVLAGRGRSVALVEQLRVGGECPYVACMPSKSMLRSAQARDEARRLGQLAGASSAPPLDSDDDAFRAAVARRDEVAEHRQDDGAVDELTSAGVVLVRGRGRITGPGVVTVDGRELGWSDLVLATGSSPVVPPVEGLDRVPTWTSDSALSAQERPGSLLVLGGGAVGCELSQVHARFGTRVVLVEAGDQLLGREETSIAERLADVLRADGVDVRLGVELERAEPHGGGARLHLSDGSRVDVERVLAATGRRPTTDDLGLEVLGVEPGGSGEVVVDDRCRVVGQERVWAAGDITAKGPYTHTANYQARIVAANLLGERRTADYRALPRTVYTDPAVASVGMDAETAAEQGLTATTAVMDVGETARAATEGAGGGRLVLTAVDGVLVGAAAIGPRADEWLGEATLAIRARVPLEVLADVVHAFPTFGEAYEPPVRELAGLSV</sequence>